<keyword evidence="9" id="KW-1185">Reference proteome</keyword>
<reference evidence="9" key="1">
    <citation type="submission" date="2016-10" db="EMBL/GenBank/DDBJ databases">
        <authorList>
            <person name="Varghese N."/>
            <person name="Submissions S."/>
        </authorList>
    </citation>
    <scope>NUCLEOTIDE SEQUENCE [LARGE SCALE GENOMIC DNA]</scope>
    <source>
        <strain evidence="9">CGMCC 1.9150</strain>
    </source>
</reference>
<evidence type="ECO:0000313" key="9">
    <source>
        <dbReference type="Proteomes" id="UP000198807"/>
    </source>
</evidence>
<protein>
    <recommendedName>
        <fullName evidence="6">2-oxoadipate dioxygenase/decarboxylase</fullName>
        <ecNumber evidence="6">1.13.11.93</ecNumber>
    </recommendedName>
    <alternativeName>
        <fullName evidence="7">2-hydroxyglutarate synthase</fullName>
    </alternativeName>
</protein>
<name>A0A1H7FRL5_9GAMM</name>
<keyword evidence="2" id="KW-0223">Dioxygenase</keyword>
<evidence type="ECO:0000256" key="2">
    <source>
        <dbReference type="ARBA" id="ARBA00022964"/>
    </source>
</evidence>
<dbReference type="InterPro" id="IPR009770">
    <property type="entry name" value="HGLS"/>
</dbReference>
<comment type="similarity">
    <text evidence="5">Belongs to the 2-oxoadipate dioxygenase/decarboxylase family.</text>
</comment>
<gene>
    <name evidence="8" type="ORF">SAMN04488129_101162</name>
</gene>
<dbReference type="RefSeq" id="WP_089709747.1">
    <property type="nucleotide sequence ID" value="NZ_FOBC01000001.1"/>
</dbReference>
<evidence type="ECO:0000256" key="4">
    <source>
        <dbReference type="ARBA" id="ARBA00023004"/>
    </source>
</evidence>
<dbReference type="Proteomes" id="UP000198807">
    <property type="component" value="Unassembled WGS sequence"/>
</dbReference>
<comment type="cofactor">
    <cofactor evidence="1">
        <name>Fe(2+)</name>
        <dbReference type="ChEBI" id="CHEBI:29033"/>
    </cofactor>
</comment>
<evidence type="ECO:0000256" key="6">
    <source>
        <dbReference type="ARBA" id="ARBA00035023"/>
    </source>
</evidence>
<dbReference type="AlphaFoldDB" id="A0A1H7FRL5"/>
<dbReference type="GO" id="GO:0051213">
    <property type="term" value="F:dioxygenase activity"/>
    <property type="evidence" value="ECO:0007669"/>
    <property type="project" value="UniProtKB-KW"/>
</dbReference>
<keyword evidence="4" id="KW-0408">Iron</keyword>
<keyword evidence="3" id="KW-0560">Oxidoreductase</keyword>
<accession>A0A1H7FRL5</accession>
<dbReference type="Gene3D" id="3.10.180.50">
    <property type="match status" value="1"/>
</dbReference>
<dbReference type="EC" id="1.13.11.93" evidence="6"/>
<sequence>MQREEFVQQLWLDYIHQHPDVGGLRLWPVEAPAEYLAILTLNHGPWAMDALLPTLARFGYRPQQRYGMADRGLLATLLSAPDDGAWVLLAELQLGTLSRRPRERLQRLVGNADPHEARSQALLCHGRPWPMPDWSTYQALHQAHPLAGWLSVMGPRVHHAGFDCQRLDHDITELDDQLQQAGLTGSSDRHHGLFPVSPLLDYRFYATSSRRLAFADGDEHRVGLGGLSLVQKQVSANQERAAELLLPHHTRCEIS</sequence>
<organism evidence="8 9">
    <name type="scientific">Halomonas daqiaonensis</name>
    <dbReference type="NCBI Taxonomy" id="650850"/>
    <lineage>
        <taxon>Bacteria</taxon>
        <taxon>Pseudomonadati</taxon>
        <taxon>Pseudomonadota</taxon>
        <taxon>Gammaproteobacteria</taxon>
        <taxon>Oceanospirillales</taxon>
        <taxon>Halomonadaceae</taxon>
        <taxon>Halomonas</taxon>
    </lineage>
</organism>
<dbReference type="SMART" id="SM01150">
    <property type="entry name" value="DUF1338"/>
    <property type="match status" value="1"/>
</dbReference>
<evidence type="ECO:0000256" key="3">
    <source>
        <dbReference type="ARBA" id="ARBA00023002"/>
    </source>
</evidence>
<evidence type="ECO:0000256" key="1">
    <source>
        <dbReference type="ARBA" id="ARBA00001954"/>
    </source>
</evidence>
<proteinExistence type="inferred from homology"/>
<evidence type="ECO:0000256" key="5">
    <source>
        <dbReference type="ARBA" id="ARBA00035013"/>
    </source>
</evidence>
<dbReference type="STRING" id="650850.SAMN04488129_101162"/>
<dbReference type="EMBL" id="FOBC01000001">
    <property type="protein sequence ID" value="SEK27132.1"/>
    <property type="molecule type" value="Genomic_DNA"/>
</dbReference>
<evidence type="ECO:0000256" key="7">
    <source>
        <dbReference type="ARBA" id="ARBA00035045"/>
    </source>
</evidence>
<evidence type="ECO:0000313" key="8">
    <source>
        <dbReference type="EMBL" id="SEK27132.1"/>
    </source>
</evidence>
<dbReference type="OrthoDB" id="506370at2"/>